<accession>A0AAE3K7C6</accession>
<evidence type="ECO:0000256" key="12">
    <source>
        <dbReference type="RuleBase" id="RU362068"/>
    </source>
</evidence>
<reference evidence="15" key="1">
    <citation type="journal article" date="2022" name="Syst. Appl. Microbiol.">
        <title>Natronocalculus amylovorans gen. nov., sp. nov., and Natranaeroarchaeum aerophilus sp. nov., dominant culturable amylolytic natronoarchaea from hypersaline soda lakes in southwestern Siberia.</title>
        <authorList>
            <person name="Sorokin D.Y."/>
            <person name="Elcheninov A.G."/>
            <person name="Khizhniak T.V."/>
            <person name="Koenen M."/>
            <person name="Bale N.J."/>
            <person name="Damste J.S.S."/>
            <person name="Kublanov I.V."/>
        </authorList>
    </citation>
    <scope>NUCLEOTIDE SEQUENCE</scope>
    <source>
        <strain evidence="15">AArc-St2</strain>
    </source>
</reference>
<dbReference type="PANTHER" id="PTHR43765:SF2">
    <property type="entry name" value="2-DEHYDROPANTOATE 2-REDUCTASE"/>
    <property type="match status" value="1"/>
</dbReference>
<evidence type="ECO:0000256" key="5">
    <source>
        <dbReference type="ARBA" id="ARBA00022857"/>
    </source>
</evidence>
<dbReference type="InterPro" id="IPR013328">
    <property type="entry name" value="6PGD_dom2"/>
</dbReference>
<keyword evidence="16" id="KW-1185">Reference proteome</keyword>
<dbReference type="InterPro" id="IPR013752">
    <property type="entry name" value="KPA_reductase"/>
</dbReference>
<dbReference type="InterPro" id="IPR003710">
    <property type="entry name" value="ApbA"/>
</dbReference>
<dbReference type="InterPro" id="IPR013332">
    <property type="entry name" value="KPR_N"/>
</dbReference>
<feature type="domain" description="Ketopantoate reductase C-terminal" evidence="14">
    <location>
        <begin position="172"/>
        <end position="290"/>
    </location>
</feature>
<comment type="catalytic activity">
    <reaction evidence="10">
        <text>(R)-pantoate + NAD(+) = 2-dehydropantoate + NADH + H(+)</text>
        <dbReference type="Rhea" id="RHEA:61292"/>
        <dbReference type="ChEBI" id="CHEBI:11561"/>
        <dbReference type="ChEBI" id="CHEBI:15378"/>
        <dbReference type="ChEBI" id="CHEBI:15980"/>
        <dbReference type="ChEBI" id="CHEBI:57540"/>
        <dbReference type="ChEBI" id="CHEBI:57945"/>
    </reaction>
    <physiologicalReaction direction="right-to-left" evidence="10">
        <dbReference type="Rhea" id="RHEA:61294"/>
    </physiologicalReaction>
</comment>
<dbReference type="GO" id="GO:0050661">
    <property type="term" value="F:NADP binding"/>
    <property type="evidence" value="ECO:0007669"/>
    <property type="project" value="TreeGrafter"/>
</dbReference>
<keyword evidence="6 12" id="KW-0173">Coenzyme A biosynthesis</keyword>
<evidence type="ECO:0000256" key="6">
    <source>
        <dbReference type="ARBA" id="ARBA00022993"/>
    </source>
</evidence>
<evidence type="ECO:0000256" key="3">
    <source>
        <dbReference type="ARBA" id="ARBA00013014"/>
    </source>
</evidence>
<evidence type="ECO:0000256" key="1">
    <source>
        <dbReference type="ARBA" id="ARBA00004724"/>
    </source>
</evidence>
<dbReference type="Pfam" id="PF02558">
    <property type="entry name" value="ApbA"/>
    <property type="match status" value="1"/>
</dbReference>
<dbReference type="InterPro" id="IPR036291">
    <property type="entry name" value="NAD(P)-bd_dom_sf"/>
</dbReference>
<evidence type="ECO:0000256" key="10">
    <source>
        <dbReference type="ARBA" id="ARBA00048196"/>
    </source>
</evidence>
<comment type="function">
    <text evidence="12">Catalyzes the NADPH-dependent reduction of ketopantoate into pantoic acid.</text>
</comment>
<dbReference type="SUPFAM" id="SSF51735">
    <property type="entry name" value="NAD(P)-binding Rossmann-fold domains"/>
    <property type="match status" value="1"/>
</dbReference>
<comment type="function">
    <text evidence="11">Catalyzes the NAD(P)H-dependent reduction of ketopantoate into pantoic acid.</text>
</comment>
<dbReference type="GO" id="GO:0015937">
    <property type="term" value="P:coenzyme A biosynthetic process"/>
    <property type="evidence" value="ECO:0007669"/>
    <property type="project" value="UniProtKB-KW"/>
</dbReference>
<gene>
    <name evidence="15" type="ORF">AArcSt2_04015</name>
</gene>
<name>A0AAE3K7C6_9EURY</name>
<dbReference type="Pfam" id="PF08546">
    <property type="entry name" value="ApbA_C"/>
    <property type="match status" value="1"/>
</dbReference>
<evidence type="ECO:0000259" key="14">
    <source>
        <dbReference type="Pfam" id="PF08546"/>
    </source>
</evidence>
<comment type="catalytic activity">
    <reaction evidence="9">
        <text>(R)-pantoate + NADP(+) = 2-dehydropantoate + NADPH + H(+)</text>
        <dbReference type="Rhea" id="RHEA:16233"/>
        <dbReference type="ChEBI" id="CHEBI:11561"/>
        <dbReference type="ChEBI" id="CHEBI:15378"/>
        <dbReference type="ChEBI" id="CHEBI:15980"/>
        <dbReference type="ChEBI" id="CHEBI:57783"/>
        <dbReference type="ChEBI" id="CHEBI:58349"/>
        <dbReference type="EC" id="1.1.1.169"/>
    </reaction>
    <physiologicalReaction direction="right-to-left" evidence="9">
        <dbReference type="Rhea" id="RHEA:16235"/>
    </physiologicalReaction>
</comment>
<dbReference type="Proteomes" id="UP001203207">
    <property type="component" value="Unassembled WGS sequence"/>
</dbReference>
<evidence type="ECO:0000256" key="11">
    <source>
        <dbReference type="ARBA" id="ARBA00056765"/>
    </source>
</evidence>
<dbReference type="GO" id="GO:0015940">
    <property type="term" value="P:pantothenate biosynthetic process"/>
    <property type="evidence" value="ECO:0007669"/>
    <property type="project" value="InterPro"/>
</dbReference>
<comment type="similarity">
    <text evidence="2 12">Belongs to the ketopantoate reductase family.</text>
</comment>
<dbReference type="GO" id="GO:0005737">
    <property type="term" value="C:cytoplasm"/>
    <property type="evidence" value="ECO:0007669"/>
    <property type="project" value="TreeGrafter"/>
</dbReference>
<evidence type="ECO:0000256" key="2">
    <source>
        <dbReference type="ARBA" id="ARBA00007870"/>
    </source>
</evidence>
<evidence type="ECO:0000256" key="8">
    <source>
        <dbReference type="ARBA" id="ARBA00032024"/>
    </source>
</evidence>
<evidence type="ECO:0000313" key="16">
    <source>
        <dbReference type="Proteomes" id="UP001203207"/>
    </source>
</evidence>
<comment type="caution">
    <text evidence="15">The sequence shown here is derived from an EMBL/GenBank/DDBJ whole genome shotgun (WGS) entry which is preliminary data.</text>
</comment>
<evidence type="ECO:0000256" key="4">
    <source>
        <dbReference type="ARBA" id="ARBA00019465"/>
    </source>
</evidence>
<dbReference type="GO" id="GO:0008677">
    <property type="term" value="F:2-dehydropantoate 2-reductase activity"/>
    <property type="evidence" value="ECO:0007669"/>
    <property type="project" value="UniProtKB-EC"/>
</dbReference>
<evidence type="ECO:0000256" key="9">
    <source>
        <dbReference type="ARBA" id="ARBA00047506"/>
    </source>
</evidence>
<comment type="pathway">
    <text evidence="1 12">Cofactor biosynthesis; coenzyme A biosynthesis.</text>
</comment>
<keyword evidence="7 12" id="KW-0560">Oxidoreductase</keyword>
<dbReference type="EMBL" id="JAKRVX010000001">
    <property type="protein sequence ID" value="MCL9816102.1"/>
    <property type="molecule type" value="Genomic_DNA"/>
</dbReference>
<evidence type="ECO:0000256" key="7">
    <source>
        <dbReference type="ARBA" id="ARBA00023002"/>
    </source>
</evidence>
<dbReference type="PANTHER" id="PTHR43765">
    <property type="entry name" value="2-DEHYDROPANTOATE 2-REDUCTASE-RELATED"/>
    <property type="match status" value="1"/>
</dbReference>
<dbReference type="Gene3D" id="1.10.1040.10">
    <property type="entry name" value="N-(1-d-carboxylethyl)-l-norvaline Dehydrogenase, domain 2"/>
    <property type="match status" value="1"/>
</dbReference>
<proteinExistence type="inferred from homology"/>
<dbReference type="InterPro" id="IPR050838">
    <property type="entry name" value="Ketopantoate_reductase"/>
</dbReference>
<keyword evidence="5 12" id="KW-0521">NADP</keyword>
<feature type="domain" description="Ketopantoate reductase N-terminal" evidence="13">
    <location>
        <begin position="3"/>
        <end position="142"/>
    </location>
</feature>
<dbReference type="SUPFAM" id="SSF48179">
    <property type="entry name" value="6-phosphogluconate dehydrogenase C-terminal domain-like"/>
    <property type="match status" value="1"/>
</dbReference>
<organism evidence="15 16">
    <name type="scientific">Natronocalculus amylovorans</name>
    <dbReference type="NCBI Taxonomy" id="2917812"/>
    <lineage>
        <taxon>Archaea</taxon>
        <taxon>Methanobacteriati</taxon>
        <taxon>Methanobacteriota</taxon>
        <taxon>Stenosarchaea group</taxon>
        <taxon>Halobacteria</taxon>
        <taxon>Halobacteriales</taxon>
        <taxon>Haloferacaceae</taxon>
        <taxon>Natronocalculus</taxon>
    </lineage>
</organism>
<sequence>MEIVVIGAGSLGTLIGGLLARKHAVTLVGRGPHMAAIQKNGLNITGAIDEQTYPQAVTDATGADAALAVVTVKTYDTASAIEVIKSGSYQAVLSLQNGLTEEQLAAAIDAEVLAGTVTYGAQHTEPGRVTCTGIGEVVLGAHGGGKSSHADRAGDAFDQCGINTIVGTDMPTRRWKKVAVNAGINPVTALARVKNGALQSEPLRTIARQATKESARTARQSGVPLSNREAIAELERVVTATAANRSSMLQDVDAGKRTEIDAICGVVRERADRYGVDVPMTKTLLGLIRGWEKENEVRESTDD</sequence>
<dbReference type="EC" id="1.1.1.169" evidence="3 12"/>
<protein>
    <recommendedName>
        <fullName evidence="4 12">2-dehydropantoate 2-reductase</fullName>
        <ecNumber evidence="3 12">1.1.1.169</ecNumber>
    </recommendedName>
    <alternativeName>
        <fullName evidence="8 12">Ketopantoate reductase</fullName>
    </alternativeName>
</protein>
<dbReference type="Gene3D" id="3.40.50.720">
    <property type="entry name" value="NAD(P)-binding Rossmann-like Domain"/>
    <property type="match status" value="1"/>
</dbReference>
<dbReference type="AlphaFoldDB" id="A0AAE3K7C6"/>
<dbReference type="InterPro" id="IPR008927">
    <property type="entry name" value="6-PGluconate_DH-like_C_sf"/>
</dbReference>
<dbReference type="FunFam" id="1.10.1040.10:FF:000017">
    <property type="entry name" value="2-dehydropantoate 2-reductase"/>
    <property type="match status" value="1"/>
</dbReference>
<evidence type="ECO:0000313" key="15">
    <source>
        <dbReference type="EMBL" id="MCL9816102.1"/>
    </source>
</evidence>
<evidence type="ECO:0000259" key="13">
    <source>
        <dbReference type="Pfam" id="PF02558"/>
    </source>
</evidence>
<dbReference type="NCBIfam" id="TIGR00745">
    <property type="entry name" value="apbA_panE"/>
    <property type="match status" value="1"/>
</dbReference>
<reference evidence="15" key="2">
    <citation type="submission" date="2022-02" db="EMBL/GenBank/DDBJ databases">
        <authorList>
            <person name="Elcheninov A.G."/>
            <person name="Sorokin D.Y."/>
            <person name="Kublanov I.V."/>
        </authorList>
    </citation>
    <scope>NUCLEOTIDE SEQUENCE</scope>
    <source>
        <strain evidence="15">AArc-St2</strain>
    </source>
</reference>
<dbReference type="RefSeq" id="WP_250583051.1">
    <property type="nucleotide sequence ID" value="NZ_JAKRVX010000001.1"/>
</dbReference>